<accession>X1S1B4</accession>
<name>X1S1B4_9ZZZZ</name>
<evidence type="ECO:0000313" key="1">
    <source>
        <dbReference type="EMBL" id="GAI61559.1"/>
    </source>
</evidence>
<feature type="non-terminal residue" evidence="1">
    <location>
        <position position="1"/>
    </location>
</feature>
<proteinExistence type="predicted"/>
<dbReference type="AlphaFoldDB" id="X1S1B4"/>
<dbReference type="EMBL" id="BARW01004291">
    <property type="protein sequence ID" value="GAI61559.1"/>
    <property type="molecule type" value="Genomic_DNA"/>
</dbReference>
<reference evidence="1" key="1">
    <citation type="journal article" date="2014" name="Front. Microbiol.">
        <title>High frequency of phylogenetically diverse reductive dehalogenase-homologous genes in deep subseafloor sedimentary metagenomes.</title>
        <authorList>
            <person name="Kawai M."/>
            <person name="Futagami T."/>
            <person name="Toyoda A."/>
            <person name="Takaki Y."/>
            <person name="Nishi S."/>
            <person name="Hori S."/>
            <person name="Arai W."/>
            <person name="Tsubouchi T."/>
            <person name="Morono Y."/>
            <person name="Uchiyama I."/>
            <person name="Ito T."/>
            <person name="Fujiyama A."/>
            <person name="Inagaki F."/>
            <person name="Takami H."/>
        </authorList>
    </citation>
    <scope>NUCLEOTIDE SEQUENCE</scope>
    <source>
        <strain evidence="1">Expedition CK06-06</strain>
    </source>
</reference>
<sequence>EVNVLGSIVSQETEEPNMERAICYGCGQQIVVAWLNIKKTKCTQCGQVGKWYTPDHRSQVKGEVS</sequence>
<gene>
    <name evidence="1" type="ORF">S12H4_10168</name>
</gene>
<organism evidence="1">
    <name type="scientific">marine sediment metagenome</name>
    <dbReference type="NCBI Taxonomy" id="412755"/>
    <lineage>
        <taxon>unclassified sequences</taxon>
        <taxon>metagenomes</taxon>
        <taxon>ecological metagenomes</taxon>
    </lineage>
</organism>
<protein>
    <submittedName>
        <fullName evidence="1">Uncharacterized protein</fullName>
    </submittedName>
</protein>
<comment type="caution">
    <text evidence="1">The sequence shown here is derived from an EMBL/GenBank/DDBJ whole genome shotgun (WGS) entry which is preliminary data.</text>
</comment>